<gene>
    <name evidence="1" type="ORF">AM571_CH01750</name>
</gene>
<name>A0A1L5P3A7_RHIET</name>
<protein>
    <submittedName>
        <fullName evidence="1">Uncharacterized protein</fullName>
    </submittedName>
</protein>
<evidence type="ECO:0000313" key="1">
    <source>
        <dbReference type="EMBL" id="APO74571.1"/>
    </source>
</evidence>
<accession>A0A1L5P3A7</accession>
<dbReference type="Proteomes" id="UP000185109">
    <property type="component" value="Chromosome"/>
</dbReference>
<dbReference type="AlphaFoldDB" id="A0A1L5P3A7"/>
<dbReference type="EMBL" id="CP017241">
    <property type="protein sequence ID" value="APO74571.1"/>
    <property type="molecule type" value="Genomic_DNA"/>
</dbReference>
<evidence type="ECO:0000313" key="2">
    <source>
        <dbReference type="Proteomes" id="UP000185109"/>
    </source>
</evidence>
<reference evidence="1 2" key="1">
    <citation type="submission" date="2016-09" db="EMBL/GenBank/DDBJ databases">
        <title>The complete genome sequences of Rhizobium gallicum, symbiovars gallicum and phaseoli, symbionts associated to common bean (Phaseolus vulgaris).</title>
        <authorList>
            <person name="Bustos P."/>
            <person name="Santamaria R.I."/>
            <person name="Perez-Carrascal O.M."/>
            <person name="Juarez S."/>
            <person name="Lozano L."/>
            <person name="Martinez-Flores I."/>
            <person name="Martinez-Romero E."/>
            <person name="Cevallos M."/>
            <person name="Romero D."/>
            <person name="Davila G."/>
            <person name="Gonzalez V."/>
        </authorList>
    </citation>
    <scope>NUCLEOTIDE SEQUENCE [LARGE SCALE GENOMIC DNA]</scope>
    <source>
        <strain evidence="1 2">8C-3</strain>
    </source>
</reference>
<proteinExistence type="predicted"/>
<sequence>MMQTLAALLTPTIAAIAIVIAFLQWRTAHQKVMLDLFERRLRVYDEVHKVVVYFWTNEGNLVGFNAGRKLAAAYADARFLFGDEVPEAIESLKAKVYDLSRLKNRLEKTEEDGPEREAIVSEILGIEDHFNKWPLDFSELCLPYLKMDQKRIRTPAEWLSDRNKIRLSYADKE</sequence>
<organism evidence="1 2">
    <name type="scientific">Rhizobium etli 8C-3</name>
    <dbReference type="NCBI Taxonomy" id="538025"/>
    <lineage>
        <taxon>Bacteria</taxon>
        <taxon>Pseudomonadati</taxon>
        <taxon>Pseudomonadota</taxon>
        <taxon>Alphaproteobacteria</taxon>
        <taxon>Hyphomicrobiales</taxon>
        <taxon>Rhizobiaceae</taxon>
        <taxon>Rhizobium/Agrobacterium group</taxon>
        <taxon>Rhizobium</taxon>
    </lineage>
</organism>